<dbReference type="InterPro" id="IPR035959">
    <property type="entry name" value="RutC-like_sf"/>
</dbReference>
<dbReference type="PANTHER" id="PTHR11803:SF39">
    <property type="entry name" value="2-IMINOBUTANOATE_2-IMINOPROPANOATE DEAMINASE"/>
    <property type="match status" value="1"/>
</dbReference>
<dbReference type="FunFam" id="3.30.1330.40:FF:000001">
    <property type="entry name" value="L-PSP family endoribonuclease"/>
    <property type="match status" value="1"/>
</dbReference>
<accession>A0A5C8P8G1</accession>
<evidence type="ECO:0000313" key="2">
    <source>
        <dbReference type="EMBL" id="TXL70062.1"/>
    </source>
</evidence>
<dbReference type="PANTHER" id="PTHR11803">
    <property type="entry name" value="2-IMINOBUTANOATE/2-IMINOPROPANOATE DEAMINASE RIDA"/>
    <property type="match status" value="1"/>
</dbReference>
<dbReference type="CDD" id="cd00448">
    <property type="entry name" value="YjgF_YER057c_UK114_family"/>
    <property type="match status" value="1"/>
</dbReference>
<dbReference type="Proteomes" id="UP000321638">
    <property type="component" value="Unassembled WGS sequence"/>
</dbReference>
<reference evidence="2 3" key="1">
    <citation type="submission" date="2019-06" db="EMBL/GenBank/DDBJ databases">
        <title>New taxonomy in bacterial strain CC-CFT640, isolated from vineyard.</title>
        <authorList>
            <person name="Lin S.-Y."/>
            <person name="Tsai C.-F."/>
            <person name="Young C.-C."/>
        </authorList>
    </citation>
    <scope>NUCLEOTIDE SEQUENCE [LARGE SCALE GENOMIC DNA]</scope>
    <source>
        <strain evidence="2 3">CC-CFT640</strain>
    </source>
</reference>
<comment type="caution">
    <text evidence="2">The sequence shown here is derived from an EMBL/GenBank/DDBJ whole genome shotgun (WGS) entry which is preliminary data.</text>
</comment>
<evidence type="ECO:0000313" key="3">
    <source>
        <dbReference type="Proteomes" id="UP000321638"/>
    </source>
</evidence>
<dbReference type="SUPFAM" id="SSF55298">
    <property type="entry name" value="YjgF-like"/>
    <property type="match status" value="1"/>
</dbReference>
<gene>
    <name evidence="2" type="ORF">FHP25_36225</name>
</gene>
<protein>
    <submittedName>
        <fullName evidence="2">RidA family protein</fullName>
    </submittedName>
</protein>
<name>A0A5C8P8G1_9HYPH</name>
<dbReference type="EMBL" id="VDUZ01000066">
    <property type="protein sequence ID" value="TXL70062.1"/>
    <property type="molecule type" value="Genomic_DNA"/>
</dbReference>
<proteinExistence type="inferred from homology"/>
<dbReference type="RefSeq" id="WP_147851893.1">
    <property type="nucleotide sequence ID" value="NZ_VDUZ01000066.1"/>
</dbReference>
<comment type="similarity">
    <text evidence="1">Belongs to the RutC family.</text>
</comment>
<dbReference type="GO" id="GO:0005829">
    <property type="term" value="C:cytosol"/>
    <property type="evidence" value="ECO:0007669"/>
    <property type="project" value="TreeGrafter"/>
</dbReference>
<organism evidence="2 3">
    <name type="scientific">Vineibacter terrae</name>
    <dbReference type="NCBI Taxonomy" id="2586908"/>
    <lineage>
        <taxon>Bacteria</taxon>
        <taxon>Pseudomonadati</taxon>
        <taxon>Pseudomonadota</taxon>
        <taxon>Alphaproteobacteria</taxon>
        <taxon>Hyphomicrobiales</taxon>
        <taxon>Vineibacter</taxon>
    </lineage>
</organism>
<dbReference type="AlphaFoldDB" id="A0A5C8P8G1"/>
<dbReference type="Pfam" id="PF01042">
    <property type="entry name" value="Ribonuc_L-PSP"/>
    <property type="match status" value="1"/>
</dbReference>
<sequence>MSKKVLQPKAWIPRGPYSLGTQVGNMVFISGQISQDNDGKAIGPGDAKAQTRVVIEKMQLILAEAGMTLDDVVSTTVYLQDLADYAAMNAVYIELFKKDFPARATVRADLAGEGLLVEIAGIAVKA</sequence>
<keyword evidence="3" id="KW-1185">Reference proteome</keyword>
<evidence type="ECO:0000256" key="1">
    <source>
        <dbReference type="ARBA" id="ARBA00010552"/>
    </source>
</evidence>
<dbReference type="OrthoDB" id="9809792at2"/>
<dbReference type="InterPro" id="IPR006175">
    <property type="entry name" value="YjgF/YER057c/UK114"/>
</dbReference>
<dbReference type="GO" id="GO:0019239">
    <property type="term" value="F:deaminase activity"/>
    <property type="evidence" value="ECO:0007669"/>
    <property type="project" value="TreeGrafter"/>
</dbReference>
<dbReference type="Gene3D" id="3.30.1330.40">
    <property type="entry name" value="RutC-like"/>
    <property type="match status" value="1"/>
</dbReference>